<sequence length="199" mass="23616">MKPELCVVLIAGIFLSVVQRSYYLYKPNTKQYFPLIFSVMIGYLGYMGLVGVIKEIGRNNLEGFILISVFSSIPITFTVLFLRTFVQFHDDGITYCKFGRRKKFMPWKDVVELEWRKDDWRDIFLYVEDKSGNSAKFIKTVFIDPGLDLYMKFYARTGCFPASYEELAKKLKVKKQKRSFWKHFFFLLLESIFMFAPRR</sequence>
<reference evidence="2 3" key="1">
    <citation type="submission" date="2017-04" db="EMBL/GenBank/DDBJ databases">
        <title>Kefir bacterial isolates.</title>
        <authorList>
            <person name="Kim Y."/>
            <person name="Blasche S."/>
            <person name="Patil K.R."/>
        </authorList>
    </citation>
    <scope>NUCLEOTIDE SEQUENCE [LARGE SCALE GENOMIC DNA]</scope>
    <source>
        <strain evidence="2 3">OG2-1</strain>
    </source>
</reference>
<name>A0AAE5KPE4_9MICC</name>
<keyword evidence="1" id="KW-0472">Membrane</keyword>
<organism evidence="2 3">
    <name type="scientific">Rothia dentocariosa</name>
    <dbReference type="NCBI Taxonomy" id="2047"/>
    <lineage>
        <taxon>Bacteria</taxon>
        <taxon>Bacillati</taxon>
        <taxon>Actinomycetota</taxon>
        <taxon>Actinomycetes</taxon>
        <taxon>Micrococcales</taxon>
        <taxon>Micrococcaceae</taxon>
        <taxon>Rothia</taxon>
    </lineage>
</organism>
<feature type="transmembrane region" description="Helical" evidence="1">
    <location>
        <begin position="30"/>
        <end position="52"/>
    </location>
</feature>
<keyword evidence="1" id="KW-0812">Transmembrane</keyword>
<accession>A0AAE5KPE4</accession>
<evidence type="ECO:0000256" key="1">
    <source>
        <dbReference type="SAM" id="Phobius"/>
    </source>
</evidence>
<feature type="transmembrane region" description="Helical" evidence="1">
    <location>
        <begin position="180"/>
        <end position="196"/>
    </location>
</feature>
<dbReference type="Proteomes" id="UP000216195">
    <property type="component" value="Unassembled WGS sequence"/>
</dbReference>
<dbReference type="EMBL" id="NCWU01000003">
    <property type="protein sequence ID" value="PAK86173.1"/>
    <property type="molecule type" value="Genomic_DNA"/>
</dbReference>
<comment type="caution">
    <text evidence="2">The sequence shown here is derived from an EMBL/GenBank/DDBJ whole genome shotgun (WGS) entry which is preliminary data.</text>
</comment>
<dbReference type="AlphaFoldDB" id="A0AAE5KPE4"/>
<feature type="transmembrane region" description="Helical" evidence="1">
    <location>
        <begin position="64"/>
        <end position="82"/>
    </location>
</feature>
<evidence type="ECO:0000313" key="3">
    <source>
        <dbReference type="Proteomes" id="UP000216195"/>
    </source>
</evidence>
<protein>
    <submittedName>
        <fullName evidence="2">Uncharacterized protein</fullName>
    </submittedName>
</protein>
<dbReference type="RefSeq" id="WP_095343228.1">
    <property type="nucleotide sequence ID" value="NZ_NCWU01000003.1"/>
</dbReference>
<gene>
    <name evidence="2" type="ORF">B8W87_03355</name>
</gene>
<proteinExistence type="predicted"/>
<keyword evidence="1" id="KW-1133">Transmembrane helix</keyword>
<evidence type="ECO:0000313" key="2">
    <source>
        <dbReference type="EMBL" id="PAK86173.1"/>
    </source>
</evidence>